<dbReference type="EMBL" id="CAJHNH020001753">
    <property type="protein sequence ID" value="CAG5124304.1"/>
    <property type="molecule type" value="Genomic_DNA"/>
</dbReference>
<comment type="caution">
    <text evidence="2">The sequence shown here is derived from an EMBL/GenBank/DDBJ whole genome shotgun (WGS) entry which is preliminary data.</text>
</comment>
<proteinExistence type="predicted"/>
<dbReference type="AlphaFoldDB" id="A0A8S3Z488"/>
<feature type="region of interest" description="Disordered" evidence="1">
    <location>
        <begin position="64"/>
        <end position="86"/>
    </location>
</feature>
<evidence type="ECO:0000256" key="1">
    <source>
        <dbReference type="SAM" id="MobiDB-lite"/>
    </source>
</evidence>
<protein>
    <submittedName>
        <fullName evidence="2">Uncharacterized protein</fullName>
    </submittedName>
</protein>
<organism evidence="2 3">
    <name type="scientific">Candidula unifasciata</name>
    <dbReference type="NCBI Taxonomy" id="100452"/>
    <lineage>
        <taxon>Eukaryota</taxon>
        <taxon>Metazoa</taxon>
        <taxon>Spiralia</taxon>
        <taxon>Lophotrochozoa</taxon>
        <taxon>Mollusca</taxon>
        <taxon>Gastropoda</taxon>
        <taxon>Heterobranchia</taxon>
        <taxon>Euthyneura</taxon>
        <taxon>Panpulmonata</taxon>
        <taxon>Eupulmonata</taxon>
        <taxon>Stylommatophora</taxon>
        <taxon>Helicina</taxon>
        <taxon>Helicoidea</taxon>
        <taxon>Geomitridae</taxon>
        <taxon>Candidula</taxon>
    </lineage>
</organism>
<sequence>MEHLLTQETEMTQRQKSTLEKVEQMIQRIVKNGGSPLVNCGLLNTYSYNLLPEFSSQLMDSTIRETEETNDRPVQLLKEQSSNDLK</sequence>
<evidence type="ECO:0000313" key="2">
    <source>
        <dbReference type="EMBL" id="CAG5124304.1"/>
    </source>
</evidence>
<name>A0A8S3Z488_9EUPU</name>
<dbReference type="Proteomes" id="UP000678393">
    <property type="component" value="Unassembled WGS sequence"/>
</dbReference>
<keyword evidence="3" id="KW-1185">Reference proteome</keyword>
<accession>A0A8S3Z488</accession>
<gene>
    <name evidence="2" type="ORF">CUNI_LOCUS9862</name>
</gene>
<reference evidence="2" key="1">
    <citation type="submission" date="2021-04" db="EMBL/GenBank/DDBJ databases">
        <authorList>
            <consortium name="Molecular Ecology Group"/>
        </authorList>
    </citation>
    <scope>NUCLEOTIDE SEQUENCE</scope>
</reference>
<evidence type="ECO:0000313" key="3">
    <source>
        <dbReference type="Proteomes" id="UP000678393"/>
    </source>
</evidence>
<feature type="non-terminal residue" evidence="2">
    <location>
        <position position="86"/>
    </location>
</feature>